<evidence type="ECO:0000313" key="2">
    <source>
        <dbReference type="EMBL" id="KAJ8915123.1"/>
    </source>
</evidence>
<sequence length="563" mass="64272">MQFKKPHIPLVPRTANYSCSLTNRPSRRKTSSTQTDKCLSPFEDWLLSSSKLLKGDIAFDEDTIKVYVMALEYINGFHAHMNGKLNEKFGERGDTKVEGNNVFKLPEVPNYATLFIMLLERTQQESKAVKRKTDFMKKDLDMRYATKQSVIEEYKFLENQNEASQGIKVSEQGVQTTISRVIDDESSPDPLKSSDDSSASYSKKSTFLHSTLSEEVPELDKDNDKEGGFSCGGRGDDNCSTLEESDNVEDKTPGDRNRTDFNSSCKEVVSEDCPVDDKATMMELIRKRVQEEISFFLDRAAPAFRSDHHRPRLMQSHFHVVNIPPQINLLEYAQKKLERQLAESRPVSPVVNVQSLPHHRQFLSNCISVRRSMNITPNTPHKVNDMFRKFSQENFRNAEAVLGLECDCRESDEDSVILDDEEFEKINGRVDEHSEKKQKRISSAGKEKSNPLKLTVRDMTKVNEKMLSTIGLFTERGDVRPGVIDILEEQKRAKAKDSRNKQFRSRRQWDLQIHLNPKENLNPSFTSVSSGDKSFISVSSIDLRSEYATVKGVSPVKQVDYDQ</sequence>
<name>A0AAV8VLI1_9CUCU</name>
<keyword evidence="3" id="KW-1185">Reference proteome</keyword>
<dbReference type="Proteomes" id="UP001159042">
    <property type="component" value="Unassembled WGS sequence"/>
</dbReference>
<dbReference type="AlphaFoldDB" id="A0AAV8VLI1"/>
<evidence type="ECO:0000256" key="1">
    <source>
        <dbReference type="SAM" id="MobiDB-lite"/>
    </source>
</evidence>
<accession>A0AAV8VLI1</accession>
<feature type="compositionally biased region" description="Basic and acidic residues" evidence="1">
    <location>
        <begin position="248"/>
        <end position="259"/>
    </location>
</feature>
<reference evidence="2 3" key="1">
    <citation type="journal article" date="2023" name="Insect Mol. Biol.">
        <title>Genome sequencing provides insights into the evolution of gene families encoding plant cell wall-degrading enzymes in longhorned beetles.</title>
        <authorList>
            <person name="Shin N.R."/>
            <person name="Okamura Y."/>
            <person name="Kirsch R."/>
            <person name="Pauchet Y."/>
        </authorList>
    </citation>
    <scope>NUCLEOTIDE SEQUENCE [LARGE SCALE GENOMIC DNA]</scope>
    <source>
        <strain evidence="2">EAD_L_NR</strain>
    </source>
</reference>
<protein>
    <submittedName>
        <fullName evidence="2">Uncharacterized protein</fullName>
    </submittedName>
</protein>
<proteinExistence type="predicted"/>
<evidence type="ECO:0000313" key="3">
    <source>
        <dbReference type="Proteomes" id="UP001159042"/>
    </source>
</evidence>
<gene>
    <name evidence="2" type="ORF">NQ315_000375</name>
</gene>
<comment type="caution">
    <text evidence="2">The sequence shown here is derived from an EMBL/GenBank/DDBJ whole genome shotgun (WGS) entry which is preliminary data.</text>
</comment>
<feature type="compositionally biased region" description="Low complexity" evidence="1">
    <location>
        <begin position="188"/>
        <end position="205"/>
    </location>
</feature>
<organism evidence="2 3">
    <name type="scientific">Exocentrus adspersus</name>
    <dbReference type="NCBI Taxonomy" id="1586481"/>
    <lineage>
        <taxon>Eukaryota</taxon>
        <taxon>Metazoa</taxon>
        <taxon>Ecdysozoa</taxon>
        <taxon>Arthropoda</taxon>
        <taxon>Hexapoda</taxon>
        <taxon>Insecta</taxon>
        <taxon>Pterygota</taxon>
        <taxon>Neoptera</taxon>
        <taxon>Endopterygota</taxon>
        <taxon>Coleoptera</taxon>
        <taxon>Polyphaga</taxon>
        <taxon>Cucujiformia</taxon>
        <taxon>Chrysomeloidea</taxon>
        <taxon>Cerambycidae</taxon>
        <taxon>Lamiinae</taxon>
        <taxon>Acanthocinini</taxon>
        <taxon>Exocentrus</taxon>
    </lineage>
</organism>
<feature type="compositionally biased region" description="Basic and acidic residues" evidence="1">
    <location>
        <begin position="218"/>
        <end position="227"/>
    </location>
</feature>
<dbReference type="EMBL" id="JANEYG010000057">
    <property type="protein sequence ID" value="KAJ8915123.1"/>
    <property type="molecule type" value="Genomic_DNA"/>
</dbReference>
<feature type="region of interest" description="Disordered" evidence="1">
    <location>
        <begin position="179"/>
        <end position="259"/>
    </location>
</feature>